<name>A0A510V9K1_9CELL</name>
<dbReference type="Proteomes" id="UP000321118">
    <property type="component" value="Unassembled WGS sequence"/>
</dbReference>
<evidence type="ECO:0000313" key="1">
    <source>
        <dbReference type="EMBL" id="GEK23554.1"/>
    </source>
</evidence>
<accession>A0A510V9K1</accession>
<proteinExistence type="predicted"/>
<protein>
    <submittedName>
        <fullName evidence="1">Uncharacterized protein</fullName>
    </submittedName>
</protein>
<dbReference type="AlphaFoldDB" id="A0A510V9K1"/>
<gene>
    <name evidence="1" type="ORF">CXY01_40740</name>
</gene>
<dbReference type="Gene3D" id="2.60.40.2700">
    <property type="match status" value="5"/>
</dbReference>
<comment type="caution">
    <text evidence="1">The sequence shown here is derived from an EMBL/GenBank/DDBJ whole genome shotgun (WGS) entry which is preliminary data.</text>
</comment>
<reference evidence="1 2" key="1">
    <citation type="submission" date="2019-07" db="EMBL/GenBank/DDBJ databases">
        <title>Whole genome shotgun sequence of Cellulomonas xylanilytica NBRC 101102.</title>
        <authorList>
            <person name="Hosoyama A."/>
            <person name="Uohara A."/>
            <person name="Ohji S."/>
            <person name="Ichikawa N."/>
        </authorList>
    </citation>
    <scope>NUCLEOTIDE SEQUENCE [LARGE SCALE GENOMIC DNA]</scope>
    <source>
        <strain evidence="1 2">NBRC 101102</strain>
    </source>
</reference>
<sequence length="623" mass="64587">MSGIPAGQYTLRAAEVSGEHLYDAAFWDGTASTSQYVGFTVADGAALTGVDLVLADATGVRVLVTDEAGNPLPSIQYGMQVYRPEEDDWYGLQRGPNLTDETGHLWENTVVGSTYKLCVSDDYYQDDWYQPGVRHGDACVGGGTTYDDAATFTVTEQTRRQEVVVTLPVVGQSLRPVEPFVTGSTAVGGTLTAETGTWKPAGVALSYQWVTWVDNERVLLPAGTGATFTPTADLVGKSLNVEVTGTLAGYRTATMQAWAGEVGTTAPTISQPLTLAGTAAVGQTLTATYGTITPPDDYPMFQWLVDGFPVGWTTSEKTFTLTAEHIGTRITARMTSYGDGGGVLHTSATSAVVQSGVPLTAPTPTISGKATVGQVLTAVPGSWAPAPVTLKYQWYRSGTKITGATTGTYTLTTADQGKTLTVHVIGSKPGYATVDKASAKTAVVGGLLTAPTPTISGTVRVGQKLTATPGTWGPAPVTLAYQWYRAGTRITGATASTYTLTTADLGKTLTVHVIGSKTGYTTVDKASAKTAAVAGLLTTATPTVSGTLKVGSTLTAKPGTWGPAPVTLAYQWYRAGVAISGATSPTYKLVAADKGTGIKVKVTGTKTGYTTVARTSAQTATIG</sequence>
<organism evidence="1 2">
    <name type="scientific">Cellulomonas xylanilytica</name>
    <dbReference type="NCBI Taxonomy" id="233583"/>
    <lineage>
        <taxon>Bacteria</taxon>
        <taxon>Bacillati</taxon>
        <taxon>Actinomycetota</taxon>
        <taxon>Actinomycetes</taxon>
        <taxon>Micrococcales</taxon>
        <taxon>Cellulomonadaceae</taxon>
        <taxon>Cellulomonas</taxon>
    </lineage>
</organism>
<dbReference type="EMBL" id="BJUB01000018">
    <property type="protein sequence ID" value="GEK23554.1"/>
    <property type="molecule type" value="Genomic_DNA"/>
</dbReference>
<evidence type="ECO:0000313" key="2">
    <source>
        <dbReference type="Proteomes" id="UP000321118"/>
    </source>
</evidence>
<keyword evidence="2" id="KW-1185">Reference proteome</keyword>